<dbReference type="AlphaFoldDB" id="A0A6L5Y9Y0"/>
<keyword evidence="8" id="KW-1185">Reference proteome</keyword>
<protein>
    <recommendedName>
        <fullName evidence="6">Translocation and assembly module TamB C-terminal domain-containing protein</fullName>
    </recommendedName>
</protein>
<feature type="domain" description="Translocation and assembly module TamB C-terminal" evidence="6">
    <location>
        <begin position="178"/>
        <end position="273"/>
    </location>
</feature>
<organism evidence="7 8">
    <name type="scientific">Pyramidobacter porci</name>
    <dbReference type="NCBI Taxonomy" id="2605789"/>
    <lineage>
        <taxon>Bacteria</taxon>
        <taxon>Thermotogati</taxon>
        <taxon>Synergistota</taxon>
        <taxon>Synergistia</taxon>
        <taxon>Synergistales</taxon>
        <taxon>Dethiosulfovibrionaceae</taxon>
        <taxon>Pyramidobacter</taxon>
    </lineage>
</organism>
<dbReference type="GO" id="GO:0005886">
    <property type="term" value="C:plasma membrane"/>
    <property type="evidence" value="ECO:0007669"/>
    <property type="project" value="InterPro"/>
</dbReference>
<dbReference type="RefSeq" id="WP_154528211.1">
    <property type="nucleotide sequence ID" value="NZ_VUNH01000003.1"/>
</dbReference>
<keyword evidence="3" id="KW-1133">Transmembrane helix</keyword>
<dbReference type="EMBL" id="VUNH01000003">
    <property type="protein sequence ID" value="MST55100.1"/>
    <property type="molecule type" value="Genomic_DNA"/>
</dbReference>
<evidence type="ECO:0000256" key="5">
    <source>
        <dbReference type="SAM" id="MobiDB-lite"/>
    </source>
</evidence>
<evidence type="ECO:0000256" key="2">
    <source>
        <dbReference type="ARBA" id="ARBA00022692"/>
    </source>
</evidence>
<evidence type="ECO:0000259" key="6">
    <source>
        <dbReference type="Pfam" id="PF04357"/>
    </source>
</evidence>
<accession>A0A6L5Y9Y0</accession>
<comment type="caution">
    <text evidence="7">The sequence shown here is derived from an EMBL/GenBank/DDBJ whole genome shotgun (WGS) entry which is preliminary data.</text>
</comment>
<evidence type="ECO:0000256" key="4">
    <source>
        <dbReference type="ARBA" id="ARBA00023136"/>
    </source>
</evidence>
<evidence type="ECO:0000256" key="1">
    <source>
        <dbReference type="ARBA" id="ARBA00004167"/>
    </source>
</evidence>
<evidence type="ECO:0000313" key="7">
    <source>
        <dbReference type="EMBL" id="MST55100.1"/>
    </source>
</evidence>
<sequence>MKKFFIGIAVLLAAAIVAVCTLDVGTGWIAQKGAEYVANTYNLGVSIGGAQGNPVKGYTFNDIELTRDGTSLIKAGKIFVDPALLKLITGNVALDWVELGDIKSTIPHLLQLAEIFTGRKVTLPSAVPLNDLQLHSVGGTLDGDEAEAAFDIALNGLPMKGSFKLSLASGLTIDKGSVQTADGTISVSGGVAPALNLKAAVDKVQIGDLAALVPQLESFLVKGRVTADMTVTGEPDNPAVAGTVSFDDGSVMAFPVSASATVAMKDMKINLVPLAVNAIGIPTKGEVFADLGGKTPSIKVNMNTDGPVTAETLRKNLPSLPAELSGQVDAVTVALEGPVNALKGNAQVKADKLTLGGASVTDTLFKAAFNSQGLITVSGGSNIAGNPATLKGTVNAGGKDVAADVAFSVKDFDLAMLPKIVPSAPANIKGKVNAAFTVKGKGSAIAAGGKIDSQRVSLNDMNIDKVNVPVAFQGSTVTFKNASLVFMELPVTKVNGSITMGSDNLAFKEMSAAVANGTIKMDSVLKFGKNLNGTYDLKLNGIDLGSVMNTFGAASLGASGKLSGGLKGELSDTDITGDGSLSIPVFSLTGLKFEQIKSSVKLSKMVASLPDFSSKFAGGTIDGNASMDINKMTYAIGASLKGSQLKTIIDQMAPALGGGLTGTLTGEYKASGKLSPFTLDGEGSVSSAGGRMYGFKEYQSIINTIAALHGNKGIAYANAKIPFANDIEKLTLRDGTVINAEKGDGIYQYIKANGTFAYAGNLNINVDGSINAMLVNTAASTLSGAMAAGGAAALLTGGAGGIAGLIGGGIAGASKSWGVNDFRNLTFHIGGTVDDPKIGSFKVNGKTWDAKEAQQENAKVTDVKDQAKNAVEKAKEDAVNKLTEKLTGKSGAESGSSKNSVRDQLNDALNKELEKGLNSLFGK</sequence>
<gene>
    <name evidence="7" type="ORF">FYJ74_03435</name>
</gene>
<reference evidence="7 8" key="1">
    <citation type="submission" date="2019-08" db="EMBL/GenBank/DDBJ databases">
        <title>In-depth cultivation of the pig gut microbiome towards novel bacterial diversity and tailored functional studies.</title>
        <authorList>
            <person name="Wylensek D."/>
            <person name="Hitch T.C.A."/>
            <person name="Clavel T."/>
        </authorList>
    </citation>
    <scope>NUCLEOTIDE SEQUENCE [LARGE SCALE GENOMIC DNA]</scope>
    <source>
        <strain evidence="7 8">SM-530-WT-4B</strain>
    </source>
</reference>
<dbReference type="Pfam" id="PF04357">
    <property type="entry name" value="TamB"/>
    <property type="match status" value="1"/>
</dbReference>
<proteinExistence type="predicted"/>
<keyword evidence="2" id="KW-0812">Transmembrane</keyword>
<evidence type="ECO:0000313" key="8">
    <source>
        <dbReference type="Proteomes" id="UP000473699"/>
    </source>
</evidence>
<feature type="compositionally biased region" description="Basic and acidic residues" evidence="5">
    <location>
        <begin position="871"/>
        <end position="887"/>
    </location>
</feature>
<name>A0A6L5Y9Y0_9BACT</name>
<keyword evidence="4" id="KW-0472">Membrane</keyword>
<evidence type="ECO:0000256" key="3">
    <source>
        <dbReference type="ARBA" id="ARBA00022989"/>
    </source>
</evidence>
<dbReference type="GO" id="GO:0009306">
    <property type="term" value="P:protein secretion"/>
    <property type="evidence" value="ECO:0007669"/>
    <property type="project" value="InterPro"/>
</dbReference>
<feature type="region of interest" description="Disordered" evidence="5">
    <location>
        <begin position="871"/>
        <end position="907"/>
    </location>
</feature>
<dbReference type="Proteomes" id="UP000473699">
    <property type="component" value="Unassembled WGS sequence"/>
</dbReference>
<comment type="subcellular location">
    <subcellularLocation>
        <location evidence="1">Membrane</location>
        <topology evidence="1">Single-pass membrane protein</topology>
    </subcellularLocation>
</comment>
<dbReference type="InterPro" id="IPR007452">
    <property type="entry name" value="TamB_C"/>
</dbReference>